<gene>
    <name evidence="2" type="ORF">DF198_05120</name>
    <name evidence="1" type="ORF">DQL92_05110</name>
</gene>
<reference evidence="1" key="1">
    <citation type="submission" date="2018-07" db="EMBL/GenBank/DDBJ databases">
        <authorList>
            <person name="Somerville V."/>
        </authorList>
    </citation>
    <scope>NUCLEOTIDE SEQUENCE</scope>
    <source>
        <strain evidence="2">NWC_1_1</strain>
        <strain evidence="1">NWC_2_1</strain>
    </source>
</reference>
<sequence length="36" mass="4055">MIFEISSNQVIQMRATPTFIAGGKRDINKVFDNIKA</sequence>
<dbReference type="EMBL" id="CP029252">
    <property type="protein sequence ID" value="AZA23487.1"/>
    <property type="molecule type" value="Genomic_DNA"/>
</dbReference>
<dbReference type="AlphaFoldDB" id="A0A3G6JJ86"/>
<proteinExistence type="predicted"/>
<evidence type="ECO:0000313" key="2">
    <source>
        <dbReference type="EMBL" id="AZA23487.1"/>
    </source>
</evidence>
<accession>A0A3G6JJ86</accession>
<protein>
    <submittedName>
        <fullName evidence="1">Alkaline amylopullulanase</fullName>
    </submittedName>
</protein>
<dbReference type="EMBL" id="CP031021">
    <property type="protein sequence ID" value="AZA18135.1"/>
    <property type="molecule type" value="Genomic_DNA"/>
</dbReference>
<evidence type="ECO:0000313" key="1">
    <source>
        <dbReference type="EMBL" id="AZA18135.1"/>
    </source>
</evidence>
<organism evidence="1">
    <name type="scientific">Streptococcus thermophilus</name>
    <dbReference type="NCBI Taxonomy" id="1308"/>
    <lineage>
        <taxon>Bacteria</taxon>
        <taxon>Bacillati</taxon>
        <taxon>Bacillota</taxon>
        <taxon>Bacilli</taxon>
        <taxon>Lactobacillales</taxon>
        <taxon>Streptococcaceae</taxon>
        <taxon>Streptococcus</taxon>
    </lineage>
</organism>
<name>A0A3G6JJ86_STRTR</name>